<reference evidence="3" key="1">
    <citation type="journal article" date="2019" name="Int. J. Syst. Evol. Microbiol.">
        <title>The Global Catalogue of Microorganisms (GCM) 10K type strain sequencing project: providing services to taxonomists for standard genome sequencing and annotation.</title>
        <authorList>
            <consortium name="The Broad Institute Genomics Platform"/>
            <consortium name="The Broad Institute Genome Sequencing Center for Infectious Disease"/>
            <person name="Wu L."/>
            <person name="Ma J."/>
        </authorList>
    </citation>
    <scope>NUCLEOTIDE SEQUENCE [LARGE SCALE GENOMIC DNA]</scope>
    <source>
        <strain evidence="3">JCM 16904</strain>
    </source>
</reference>
<proteinExistence type="predicted"/>
<keyword evidence="1" id="KW-0472">Membrane</keyword>
<evidence type="ECO:0000256" key="1">
    <source>
        <dbReference type="SAM" id="Phobius"/>
    </source>
</evidence>
<comment type="caution">
    <text evidence="2">The sequence shown here is derived from an EMBL/GenBank/DDBJ whole genome shotgun (WGS) entry which is preliminary data.</text>
</comment>
<dbReference type="Proteomes" id="UP001500902">
    <property type="component" value="Unassembled WGS sequence"/>
</dbReference>
<protein>
    <submittedName>
        <fullName evidence="2">Uncharacterized protein</fullName>
    </submittedName>
</protein>
<organism evidence="2 3">
    <name type="scientific">Nonomuraea antimicrobica</name>
    <dbReference type="NCBI Taxonomy" id="561173"/>
    <lineage>
        <taxon>Bacteria</taxon>
        <taxon>Bacillati</taxon>
        <taxon>Actinomycetota</taxon>
        <taxon>Actinomycetes</taxon>
        <taxon>Streptosporangiales</taxon>
        <taxon>Streptosporangiaceae</taxon>
        <taxon>Nonomuraea</taxon>
    </lineage>
</organism>
<dbReference type="RefSeq" id="WP_344872041.1">
    <property type="nucleotide sequence ID" value="NZ_BAAAZP010000004.1"/>
</dbReference>
<keyword evidence="1" id="KW-0812">Transmembrane</keyword>
<gene>
    <name evidence="2" type="ORF">GCM10022224_002730</name>
</gene>
<evidence type="ECO:0000313" key="3">
    <source>
        <dbReference type="Proteomes" id="UP001500902"/>
    </source>
</evidence>
<keyword evidence="3" id="KW-1185">Reference proteome</keyword>
<keyword evidence="1" id="KW-1133">Transmembrane helix</keyword>
<feature type="transmembrane region" description="Helical" evidence="1">
    <location>
        <begin position="30"/>
        <end position="55"/>
    </location>
</feature>
<evidence type="ECO:0000313" key="2">
    <source>
        <dbReference type="EMBL" id="GAA3643765.1"/>
    </source>
</evidence>
<dbReference type="EMBL" id="BAAAZP010000004">
    <property type="protein sequence ID" value="GAA3643765.1"/>
    <property type="molecule type" value="Genomic_DNA"/>
</dbReference>
<accession>A0ABP7AZJ5</accession>
<sequence length="78" mass="8235">MVVKPAEGAHGRRITLPVVGALSLPEPRHLAFYAVLVSLGVLEIVEWPVVGVIAIGHALASQRRFVILQEAGEAAESA</sequence>
<name>A0ABP7AZJ5_9ACTN</name>